<gene>
    <name evidence="1" type="ORF">LYSBPC_18090</name>
</gene>
<dbReference type="Proteomes" id="UP001065593">
    <property type="component" value="Unassembled WGS sequence"/>
</dbReference>
<sequence length="84" mass="10081">MKDAWVLRLKDEFNDSDVPQYYQDEDDELTDDINQANIIYDKAKAESFMKNWEEAIFKKFGEDAICNVGYTNMMKHFEWVEVEK</sequence>
<comment type="caution">
    <text evidence="1">The sequence shown here is derived from an EMBL/GenBank/DDBJ whole genome shotgun (WGS) entry which is preliminary data.</text>
</comment>
<proteinExistence type="predicted"/>
<dbReference type="RefSeq" id="WP_264988443.1">
    <property type="nucleotide sequence ID" value="NZ_BRZA01000002.1"/>
</dbReference>
<evidence type="ECO:0000313" key="1">
    <source>
        <dbReference type="EMBL" id="GLC88682.1"/>
    </source>
</evidence>
<keyword evidence="2" id="KW-1185">Reference proteome</keyword>
<protein>
    <submittedName>
        <fullName evidence="1">Uncharacterized protein</fullName>
    </submittedName>
</protein>
<name>A0ABQ5NK51_9BACI</name>
<reference evidence="1" key="1">
    <citation type="submission" date="2022-08" db="EMBL/GenBank/DDBJ databases">
        <title>Draft genome sequence of Lysinibacillus sp. strain KH24.</title>
        <authorList>
            <person name="Kanbe H."/>
            <person name="Itoh H."/>
        </authorList>
    </citation>
    <scope>NUCLEOTIDE SEQUENCE</scope>
    <source>
        <strain evidence="1">KH24</strain>
    </source>
</reference>
<dbReference type="EMBL" id="BRZA01000002">
    <property type="protein sequence ID" value="GLC88682.1"/>
    <property type="molecule type" value="Genomic_DNA"/>
</dbReference>
<accession>A0ABQ5NK51</accession>
<organism evidence="1 2">
    <name type="scientific">Lysinibacillus piscis</name>
    <dbReference type="NCBI Taxonomy" id="2518931"/>
    <lineage>
        <taxon>Bacteria</taxon>
        <taxon>Bacillati</taxon>
        <taxon>Bacillota</taxon>
        <taxon>Bacilli</taxon>
        <taxon>Bacillales</taxon>
        <taxon>Bacillaceae</taxon>
        <taxon>Lysinibacillus</taxon>
    </lineage>
</organism>
<evidence type="ECO:0000313" key="2">
    <source>
        <dbReference type="Proteomes" id="UP001065593"/>
    </source>
</evidence>